<name>A0AA40FZV1_9HYME</name>
<reference evidence="2" key="1">
    <citation type="submission" date="2021-10" db="EMBL/GenBank/DDBJ databases">
        <title>Melipona bicolor Genome sequencing and assembly.</title>
        <authorList>
            <person name="Araujo N.S."/>
            <person name="Arias M.C."/>
        </authorList>
    </citation>
    <scope>NUCLEOTIDE SEQUENCE</scope>
    <source>
        <strain evidence="2">USP_2M_L1-L4_2017</strain>
        <tissue evidence="2">Whole body</tissue>
    </source>
</reference>
<evidence type="ECO:0000256" key="1">
    <source>
        <dbReference type="SAM" id="MobiDB-lite"/>
    </source>
</evidence>
<feature type="region of interest" description="Disordered" evidence="1">
    <location>
        <begin position="69"/>
        <end position="90"/>
    </location>
</feature>
<evidence type="ECO:0000313" key="2">
    <source>
        <dbReference type="EMBL" id="KAK1128387.1"/>
    </source>
</evidence>
<accession>A0AA40FZV1</accession>
<comment type="caution">
    <text evidence="2">The sequence shown here is derived from an EMBL/GenBank/DDBJ whole genome shotgun (WGS) entry which is preliminary data.</text>
</comment>
<protein>
    <submittedName>
        <fullName evidence="2">Uncharacterized protein</fullName>
    </submittedName>
</protein>
<gene>
    <name evidence="2" type="ORF">K0M31_002851</name>
</gene>
<dbReference type="EMBL" id="JAHYIQ010000010">
    <property type="protein sequence ID" value="KAK1128387.1"/>
    <property type="molecule type" value="Genomic_DNA"/>
</dbReference>
<feature type="compositionally biased region" description="Basic and acidic residues" evidence="1">
    <location>
        <begin position="69"/>
        <end position="78"/>
    </location>
</feature>
<dbReference type="Proteomes" id="UP001177670">
    <property type="component" value="Unassembled WGS sequence"/>
</dbReference>
<dbReference type="AlphaFoldDB" id="A0AA40FZV1"/>
<evidence type="ECO:0000313" key="3">
    <source>
        <dbReference type="Proteomes" id="UP001177670"/>
    </source>
</evidence>
<proteinExistence type="predicted"/>
<sequence>MEEREKLQNNESQSQTVRVSAVGGLNTLIVEQQPTPTFNVLVQRLCRNERRGGRRKSEAAKEFCQVQERMARQRESGSGEKAGAARSASALKTIDSSTYREVQRLRRTRAEVLAAYSPVCAALHCSHTTSVCGLHRPPPSPRRFFFADFTTSPMKDANFYSAL</sequence>
<keyword evidence="3" id="KW-1185">Reference proteome</keyword>
<organism evidence="2 3">
    <name type="scientific">Melipona bicolor</name>
    <dbReference type="NCBI Taxonomy" id="60889"/>
    <lineage>
        <taxon>Eukaryota</taxon>
        <taxon>Metazoa</taxon>
        <taxon>Ecdysozoa</taxon>
        <taxon>Arthropoda</taxon>
        <taxon>Hexapoda</taxon>
        <taxon>Insecta</taxon>
        <taxon>Pterygota</taxon>
        <taxon>Neoptera</taxon>
        <taxon>Endopterygota</taxon>
        <taxon>Hymenoptera</taxon>
        <taxon>Apocrita</taxon>
        <taxon>Aculeata</taxon>
        <taxon>Apoidea</taxon>
        <taxon>Anthophila</taxon>
        <taxon>Apidae</taxon>
        <taxon>Melipona</taxon>
    </lineage>
</organism>